<dbReference type="SUPFAM" id="SSF53448">
    <property type="entry name" value="Nucleotide-diphospho-sugar transferases"/>
    <property type="match status" value="1"/>
</dbReference>
<dbReference type="InterPro" id="IPR039528">
    <property type="entry name" value="DPM1-like"/>
</dbReference>
<evidence type="ECO:0000313" key="5">
    <source>
        <dbReference type="EMBL" id="SUZ68256.1"/>
    </source>
</evidence>
<dbReference type="InterPro" id="IPR029044">
    <property type="entry name" value="Nucleotide-diphossugar_trans"/>
</dbReference>
<reference evidence="5" key="1">
    <citation type="submission" date="2018-05" db="EMBL/GenBank/DDBJ databases">
        <authorList>
            <person name="Lanie J.A."/>
            <person name="Ng W.-L."/>
            <person name="Kazmierczak K.M."/>
            <person name="Andrzejewski T.M."/>
            <person name="Davidsen T.M."/>
            <person name="Wayne K.J."/>
            <person name="Tettelin H."/>
            <person name="Glass J.I."/>
            <person name="Rusch D."/>
            <person name="Podicherti R."/>
            <person name="Tsui H.-C.T."/>
            <person name="Winkler M.E."/>
        </authorList>
    </citation>
    <scope>NUCLEOTIDE SEQUENCE</scope>
</reference>
<gene>
    <name evidence="5" type="ORF">METZ01_LOCUS21110</name>
</gene>
<keyword evidence="3" id="KW-0808">Transferase</keyword>
<organism evidence="5">
    <name type="scientific">marine metagenome</name>
    <dbReference type="NCBI Taxonomy" id="408172"/>
    <lineage>
        <taxon>unclassified sequences</taxon>
        <taxon>metagenomes</taxon>
        <taxon>ecological metagenomes</taxon>
    </lineage>
</organism>
<dbReference type="GO" id="GO:0016020">
    <property type="term" value="C:membrane"/>
    <property type="evidence" value="ECO:0007669"/>
    <property type="project" value="GOC"/>
</dbReference>
<dbReference type="Pfam" id="PF00535">
    <property type="entry name" value="Glycos_transf_2"/>
    <property type="match status" value="1"/>
</dbReference>
<protein>
    <recommendedName>
        <fullName evidence="4">Glycosyltransferase 2-like domain-containing protein</fullName>
    </recommendedName>
</protein>
<dbReference type="GO" id="GO:0009247">
    <property type="term" value="P:glycolipid biosynthetic process"/>
    <property type="evidence" value="ECO:0007669"/>
    <property type="project" value="TreeGrafter"/>
</dbReference>
<dbReference type="EMBL" id="UINC01001035">
    <property type="protein sequence ID" value="SUZ68256.1"/>
    <property type="molecule type" value="Genomic_DNA"/>
</dbReference>
<accession>A0A381PML9</accession>
<dbReference type="GO" id="GO:0004582">
    <property type="term" value="F:dolichyl-phosphate beta-D-mannosyltransferase activity"/>
    <property type="evidence" value="ECO:0007669"/>
    <property type="project" value="InterPro"/>
</dbReference>
<keyword evidence="2" id="KW-0328">Glycosyltransferase</keyword>
<dbReference type="Gene3D" id="3.90.550.10">
    <property type="entry name" value="Spore Coat Polysaccharide Biosynthesis Protein SpsA, Chain A"/>
    <property type="match status" value="1"/>
</dbReference>
<evidence type="ECO:0000256" key="3">
    <source>
        <dbReference type="ARBA" id="ARBA00022679"/>
    </source>
</evidence>
<comment type="similarity">
    <text evidence="1">Belongs to the glycosyltransferase 2 family.</text>
</comment>
<evidence type="ECO:0000256" key="1">
    <source>
        <dbReference type="ARBA" id="ARBA00006739"/>
    </source>
</evidence>
<evidence type="ECO:0000256" key="2">
    <source>
        <dbReference type="ARBA" id="ARBA00022676"/>
    </source>
</evidence>
<dbReference type="PANTHER" id="PTHR43398:SF1">
    <property type="entry name" value="DOLICHOL-PHOSPHATE MANNOSYLTRANSFERASE SUBUNIT 1"/>
    <property type="match status" value="1"/>
</dbReference>
<dbReference type="AlphaFoldDB" id="A0A381PML9"/>
<proteinExistence type="inferred from homology"/>
<dbReference type="CDD" id="cd06442">
    <property type="entry name" value="DPM1_like"/>
    <property type="match status" value="1"/>
</dbReference>
<sequence length="235" mass="27280">MIISPTYNEHKNVAMLIEKIFKIDSNYHLLIVDDNSPDGTAKIVQDLQLTYPNLHLEIRNKKDGLGKAYIFGFKWALARNYEVIAQMDADMSHHPKEIAKMIKLLDNHDVVIGSRYINGVSVVNWPIRRLVISYGANLYSRIATGMPLKDATGGYKVWSKKVLESIELDKVRSSGYSFQIEMNFRAWIKGYSLVEHPIIFIDRTIGESKMSRSIMFEAIWVVWRLRIWRIFGWNK</sequence>
<feature type="domain" description="Glycosyltransferase 2-like" evidence="4">
    <location>
        <begin position="2"/>
        <end position="165"/>
    </location>
</feature>
<evidence type="ECO:0000259" key="4">
    <source>
        <dbReference type="Pfam" id="PF00535"/>
    </source>
</evidence>
<dbReference type="FunFam" id="3.90.550.10:FF:000122">
    <property type="entry name" value="Dolichol-phosphate mannosyltransferase subunit 1"/>
    <property type="match status" value="1"/>
</dbReference>
<dbReference type="PANTHER" id="PTHR43398">
    <property type="entry name" value="DOLICHOL-PHOSPHATE MANNOSYLTRANSFERASE SUBUNIT 1"/>
    <property type="match status" value="1"/>
</dbReference>
<name>A0A381PML9_9ZZZZ</name>
<dbReference type="InterPro" id="IPR001173">
    <property type="entry name" value="Glyco_trans_2-like"/>
</dbReference>